<accession>A0A512D5K4</accession>
<keyword evidence="4" id="KW-1185">Reference proteome</keyword>
<dbReference type="EMBL" id="BJYX01000026">
    <property type="protein sequence ID" value="GEO31746.1"/>
    <property type="molecule type" value="Genomic_DNA"/>
</dbReference>
<organism evidence="3 4">
    <name type="scientific">Terrabacter aerolatus</name>
    <dbReference type="NCBI Taxonomy" id="422442"/>
    <lineage>
        <taxon>Bacteria</taxon>
        <taxon>Bacillati</taxon>
        <taxon>Actinomycetota</taxon>
        <taxon>Actinomycetes</taxon>
        <taxon>Micrococcales</taxon>
        <taxon>Intrasporangiaceae</taxon>
        <taxon>Terrabacter</taxon>
    </lineage>
</organism>
<dbReference type="Gene3D" id="1.50.10.10">
    <property type="match status" value="1"/>
</dbReference>
<dbReference type="PANTHER" id="PTHR15108">
    <property type="entry name" value="N-ACYLGLUCOSAMINE-2-EPIMERASE"/>
    <property type="match status" value="1"/>
</dbReference>
<comment type="similarity">
    <text evidence="1">Belongs to the N-acylglucosamine 2-epimerase family.</text>
</comment>
<evidence type="ECO:0000256" key="2">
    <source>
        <dbReference type="ARBA" id="ARBA00023235"/>
    </source>
</evidence>
<reference evidence="3 4" key="1">
    <citation type="submission" date="2019-07" db="EMBL/GenBank/DDBJ databases">
        <title>Whole genome shotgun sequence of Terrabacter aerolatus NBRC 106305.</title>
        <authorList>
            <person name="Hosoyama A."/>
            <person name="Uohara A."/>
            <person name="Ohji S."/>
            <person name="Ichikawa N."/>
        </authorList>
    </citation>
    <scope>NUCLEOTIDE SEQUENCE [LARGE SCALE GENOMIC DNA]</scope>
    <source>
        <strain evidence="3 4">NBRC 106305</strain>
    </source>
</reference>
<dbReference type="GO" id="GO:0016853">
    <property type="term" value="F:isomerase activity"/>
    <property type="evidence" value="ECO:0007669"/>
    <property type="project" value="UniProtKB-KW"/>
</dbReference>
<evidence type="ECO:0000256" key="1">
    <source>
        <dbReference type="ARBA" id="ARBA00008558"/>
    </source>
</evidence>
<dbReference type="SUPFAM" id="SSF48208">
    <property type="entry name" value="Six-hairpin glycosidases"/>
    <property type="match status" value="1"/>
</dbReference>
<evidence type="ECO:0000313" key="4">
    <source>
        <dbReference type="Proteomes" id="UP000321534"/>
    </source>
</evidence>
<proteinExistence type="inferred from homology"/>
<evidence type="ECO:0000313" key="3">
    <source>
        <dbReference type="EMBL" id="GEO31746.1"/>
    </source>
</evidence>
<name>A0A512D5K4_9MICO</name>
<dbReference type="AlphaFoldDB" id="A0A512D5K4"/>
<dbReference type="Pfam" id="PF07221">
    <property type="entry name" value="GlcNAc_2-epim"/>
    <property type="match status" value="1"/>
</dbReference>
<protein>
    <submittedName>
        <fullName evidence="3">N-acylglucosamine 2-epimerase</fullName>
    </submittedName>
</protein>
<gene>
    <name evidence="3" type="ORF">TAE01_35560</name>
</gene>
<sequence length="410" mass="45219">MPETPHPESAPRLPETEARRLDDAATRLVDVAAHSLDPAGGFGWLDDAGRLTPGRPAETWVTCRMTHTFALAHLHGDARAADLVDHGVQALRTTLHDDRHGGWMSVAGRPDGGKEAYAHAFVVLAAASATGTGHPDGRALLDDALGVMVDHFWDEDEGLVVDQWDASWTRLDPYRGVNANMHTVESFLAAADATGDRVWLDRATRVLTRVVDGFARSHDWRLPEHFDEQWRPMLDHNVDNPGHPFQPYGVTIGHLIEWSRLSLHVATALGDAAPAWLPGAARDLYAAGVQRGWDVDGAPGFVYTTDFHDRPVVRERMHWVVAEAIAAAWTLHRATGEAAYAEDYDRWWAYAVRHLVDARDGSWVHELDAHNEPSSVVWSGRPDVYHAYEATVLPLMPEAASFIGAARGGW</sequence>
<dbReference type="OrthoDB" id="9806359at2"/>
<comment type="caution">
    <text evidence="3">The sequence shown here is derived from an EMBL/GenBank/DDBJ whole genome shotgun (WGS) entry which is preliminary data.</text>
</comment>
<dbReference type="GO" id="GO:0005975">
    <property type="term" value="P:carbohydrate metabolic process"/>
    <property type="evidence" value="ECO:0007669"/>
    <property type="project" value="InterPro"/>
</dbReference>
<dbReference type="RefSeq" id="WP_147068131.1">
    <property type="nucleotide sequence ID" value="NZ_BAAARO010000001.1"/>
</dbReference>
<keyword evidence="2" id="KW-0413">Isomerase</keyword>
<dbReference type="Proteomes" id="UP000321534">
    <property type="component" value="Unassembled WGS sequence"/>
</dbReference>
<dbReference type="InterPro" id="IPR012341">
    <property type="entry name" value="6hp_glycosidase-like_sf"/>
</dbReference>
<dbReference type="InterPro" id="IPR008928">
    <property type="entry name" value="6-hairpin_glycosidase_sf"/>
</dbReference>
<dbReference type="InterPro" id="IPR010819">
    <property type="entry name" value="AGE/CE"/>
</dbReference>